<feature type="region of interest" description="Disordered" evidence="14">
    <location>
        <begin position="448"/>
        <end position="502"/>
    </location>
</feature>
<dbReference type="Proteomes" id="UP001230051">
    <property type="component" value="Unassembled WGS sequence"/>
</dbReference>
<protein>
    <recommendedName>
        <fullName evidence="12">Target of EGR1 protein 1</fullName>
    </recommendedName>
</protein>
<name>A0AAD8D8E0_ACIOX</name>
<dbReference type="GO" id="GO:0015030">
    <property type="term" value="C:Cajal body"/>
    <property type="evidence" value="ECO:0007669"/>
    <property type="project" value="TreeGrafter"/>
</dbReference>
<accession>A0AAD8D8E0</accession>
<evidence type="ECO:0000313" key="16">
    <source>
        <dbReference type="EMBL" id="KAK1164092.1"/>
    </source>
</evidence>
<comment type="function">
    <text evidence="10">Inhibits cell growth rate and cell cycle. Induces CDKN1A expression as well as TGF-beta expression. Mediates the inhibitory growth effect of EGR1. Involved in the maturation of snRNAs and snRNA 3'-tail processing.</text>
</comment>
<dbReference type="InterPro" id="IPR000571">
    <property type="entry name" value="Znf_CCCH"/>
</dbReference>
<evidence type="ECO:0000256" key="12">
    <source>
        <dbReference type="ARBA" id="ARBA00071349"/>
    </source>
</evidence>
<evidence type="ECO:0000259" key="15">
    <source>
        <dbReference type="PROSITE" id="PS50103"/>
    </source>
</evidence>
<sequence length="578" mass="63928">MSSMIVPVIDVQNDNFKELWPAMVLAIKSSSFIALDTELSGLGSRKDLLAQCIEERYKAICNAARTRSILSLGIACFRKLPDKAPHTYLVQVYNLTLLCMQEYVIEPQSVQFLVQHGFDFNKQYAQGIPYRKGNDKGGDLQSQSMRALFLEVIQARKPLVLHNGLIDLVFLYQCFYTWLPDRLGTFTADLSEIFPAGIFDTKHVAEFEVRFMASYLEYAYKKCKRENFKSVEAGEPGPHLSLEFCNYTERLCTYIDFRQCTEGGGERETGEEGPPAICMKFSAYGWCPNGSQCTLSHNTDLIIEQDEQIKKSKDHKRSRKKRKFKAAQEESRAPNEPESSPLNKQLCVADDKMQEDWGSVKETASADVVEIVKETASADVVEIVKETASADVVEIVKETASADVVEIVKETASADVVEIVKETASADVVEIVKDALLAEVERKDFSDEQVVEETQNSNGTENKCETHVISGNGTGDQNDVAIPQGEKGGSKGKEKQKAAEGGTHRAGFDAFMTGYIFAYITTLKAGAETDPSSGACLPDCLNKVYLSGKSVPLQIVKSSFSKSSKAHTLKMASVWGKS</sequence>
<evidence type="ECO:0000256" key="2">
    <source>
        <dbReference type="ARBA" id="ARBA00004604"/>
    </source>
</evidence>
<evidence type="ECO:0000256" key="8">
    <source>
        <dbReference type="ARBA" id="ARBA00022990"/>
    </source>
</evidence>
<evidence type="ECO:0000256" key="5">
    <source>
        <dbReference type="ARBA" id="ARBA00022723"/>
    </source>
</evidence>
<keyword evidence="7 13" id="KW-0862">Zinc</keyword>
<dbReference type="GO" id="GO:0016607">
    <property type="term" value="C:nuclear speck"/>
    <property type="evidence" value="ECO:0007669"/>
    <property type="project" value="UniProtKB-SubCell"/>
</dbReference>
<proteinExistence type="inferred from homology"/>
<dbReference type="AlphaFoldDB" id="A0AAD8D8E0"/>
<evidence type="ECO:0000256" key="4">
    <source>
        <dbReference type="ARBA" id="ARBA00022553"/>
    </source>
</evidence>
<comment type="subunit">
    <text evidence="11">Interacts with U1, U2, U4, U5 and U6 snRNAs.</text>
</comment>
<dbReference type="Gene3D" id="3.30.420.10">
    <property type="entry name" value="Ribonuclease H-like superfamily/Ribonuclease H"/>
    <property type="match status" value="2"/>
</dbReference>
<keyword evidence="8" id="KW-0007">Acetylation</keyword>
<dbReference type="SUPFAM" id="SSF53098">
    <property type="entry name" value="Ribonuclease H-like"/>
    <property type="match status" value="1"/>
</dbReference>
<organism evidence="16 17">
    <name type="scientific">Acipenser oxyrinchus oxyrinchus</name>
    <dbReference type="NCBI Taxonomy" id="40147"/>
    <lineage>
        <taxon>Eukaryota</taxon>
        <taxon>Metazoa</taxon>
        <taxon>Chordata</taxon>
        <taxon>Craniata</taxon>
        <taxon>Vertebrata</taxon>
        <taxon>Euteleostomi</taxon>
        <taxon>Actinopterygii</taxon>
        <taxon>Chondrostei</taxon>
        <taxon>Acipenseriformes</taxon>
        <taxon>Acipenseridae</taxon>
        <taxon>Acipenser</taxon>
    </lineage>
</organism>
<comment type="similarity">
    <text evidence="3">Belongs to the CAF1 family.</text>
</comment>
<feature type="compositionally biased region" description="Basic residues" evidence="14">
    <location>
        <begin position="312"/>
        <end position="325"/>
    </location>
</feature>
<dbReference type="InterPro" id="IPR012337">
    <property type="entry name" value="RNaseH-like_sf"/>
</dbReference>
<dbReference type="InterPro" id="IPR051181">
    <property type="entry name" value="CAF1_poly(A)_ribonucleases"/>
</dbReference>
<evidence type="ECO:0000256" key="14">
    <source>
        <dbReference type="SAM" id="MobiDB-lite"/>
    </source>
</evidence>
<evidence type="ECO:0000256" key="9">
    <source>
        <dbReference type="ARBA" id="ARBA00023242"/>
    </source>
</evidence>
<evidence type="ECO:0000256" key="6">
    <source>
        <dbReference type="ARBA" id="ARBA00022771"/>
    </source>
</evidence>
<feature type="compositionally biased region" description="Polar residues" evidence="14">
    <location>
        <begin position="452"/>
        <end position="461"/>
    </location>
</feature>
<dbReference type="PROSITE" id="PS50103">
    <property type="entry name" value="ZF_C3H1"/>
    <property type="match status" value="1"/>
</dbReference>
<feature type="domain" description="C3H1-type" evidence="15">
    <location>
        <begin position="272"/>
        <end position="300"/>
    </location>
</feature>
<evidence type="ECO:0000256" key="11">
    <source>
        <dbReference type="ARBA" id="ARBA00062362"/>
    </source>
</evidence>
<feature type="compositionally biased region" description="Basic and acidic residues" evidence="14">
    <location>
        <begin position="326"/>
        <end position="335"/>
    </location>
</feature>
<dbReference type="PANTHER" id="PTHR15092:SF37">
    <property type="entry name" value="TARGET OF EGR1 PROTEIN 1"/>
    <property type="match status" value="1"/>
</dbReference>
<evidence type="ECO:0000256" key="7">
    <source>
        <dbReference type="ARBA" id="ARBA00022833"/>
    </source>
</evidence>
<dbReference type="InterPro" id="IPR036397">
    <property type="entry name" value="RNaseH_sf"/>
</dbReference>
<evidence type="ECO:0000313" key="17">
    <source>
        <dbReference type="Proteomes" id="UP001230051"/>
    </source>
</evidence>
<dbReference type="EMBL" id="JAGXEW010000014">
    <property type="protein sequence ID" value="KAK1164092.1"/>
    <property type="molecule type" value="Genomic_DNA"/>
</dbReference>
<dbReference type="InterPro" id="IPR006941">
    <property type="entry name" value="RNase_CAF1"/>
</dbReference>
<dbReference type="GO" id="GO:0008270">
    <property type="term" value="F:zinc ion binding"/>
    <property type="evidence" value="ECO:0007669"/>
    <property type="project" value="UniProtKB-KW"/>
</dbReference>
<gene>
    <name evidence="16" type="primary">TOE1</name>
    <name evidence="16" type="ORF">AOXY_G16090</name>
</gene>
<dbReference type="Gene3D" id="6.10.250.3220">
    <property type="match status" value="1"/>
</dbReference>
<dbReference type="GO" id="GO:0017069">
    <property type="term" value="F:snRNA binding"/>
    <property type="evidence" value="ECO:0007669"/>
    <property type="project" value="TreeGrafter"/>
</dbReference>
<dbReference type="PANTHER" id="PTHR15092">
    <property type="entry name" value="POLY A -SPECIFIC RIBONUCLEASE/TARGET OF EGR1, MEMBER 1"/>
    <property type="match status" value="1"/>
</dbReference>
<evidence type="ECO:0000256" key="1">
    <source>
        <dbReference type="ARBA" id="ARBA00004324"/>
    </source>
</evidence>
<reference evidence="16" key="1">
    <citation type="submission" date="2022-02" db="EMBL/GenBank/DDBJ databases">
        <title>Atlantic sturgeon de novo genome assembly.</title>
        <authorList>
            <person name="Stock M."/>
            <person name="Klopp C."/>
            <person name="Guiguen Y."/>
            <person name="Cabau C."/>
            <person name="Parinello H."/>
            <person name="Santidrian Yebra-Pimentel E."/>
            <person name="Kuhl H."/>
            <person name="Dirks R.P."/>
            <person name="Guessner J."/>
            <person name="Wuertz S."/>
            <person name="Du K."/>
            <person name="Schartl M."/>
        </authorList>
    </citation>
    <scope>NUCLEOTIDE SEQUENCE</scope>
    <source>
        <strain evidence="16">STURGEONOMICS-FGT-2020</strain>
        <tissue evidence="16">Whole blood</tissue>
    </source>
</reference>
<comment type="caution">
    <text evidence="16">The sequence shown here is derived from an EMBL/GenBank/DDBJ whole genome shotgun (WGS) entry which is preliminary data.</text>
</comment>
<dbReference type="GO" id="GO:0034472">
    <property type="term" value="P:snRNA 3'-end processing"/>
    <property type="evidence" value="ECO:0007669"/>
    <property type="project" value="TreeGrafter"/>
</dbReference>
<evidence type="ECO:0000256" key="3">
    <source>
        <dbReference type="ARBA" id="ARBA00008372"/>
    </source>
</evidence>
<keyword evidence="4" id="KW-0597">Phosphoprotein</keyword>
<dbReference type="Pfam" id="PF04857">
    <property type="entry name" value="CAF1"/>
    <property type="match status" value="2"/>
</dbReference>
<dbReference type="SUPFAM" id="SSF90229">
    <property type="entry name" value="CCCH zinc finger"/>
    <property type="match status" value="1"/>
</dbReference>
<keyword evidence="9" id="KW-0539">Nucleus</keyword>
<dbReference type="GO" id="GO:0000175">
    <property type="term" value="F:3'-5'-RNA exonuclease activity"/>
    <property type="evidence" value="ECO:0007669"/>
    <property type="project" value="TreeGrafter"/>
</dbReference>
<comment type="subcellular location">
    <subcellularLocation>
        <location evidence="1">Nucleus speckle</location>
    </subcellularLocation>
    <subcellularLocation>
        <location evidence="2">Nucleus</location>
        <location evidence="2">Nucleolus</location>
    </subcellularLocation>
</comment>
<dbReference type="FunFam" id="3.30.420.10:FF:000039">
    <property type="entry name" value="Target of EGR1 protein 1"/>
    <property type="match status" value="1"/>
</dbReference>
<evidence type="ECO:0000256" key="10">
    <source>
        <dbReference type="ARBA" id="ARBA00057484"/>
    </source>
</evidence>
<keyword evidence="6 13" id="KW-0863">Zinc-finger</keyword>
<evidence type="ECO:0000256" key="13">
    <source>
        <dbReference type="PROSITE-ProRule" id="PRU00723"/>
    </source>
</evidence>
<feature type="zinc finger region" description="C3H1-type" evidence="13">
    <location>
        <begin position="272"/>
        <end position="300"/>
    </location>
</feature>
<feature type="compositionally biased region" description="Basic and acidic residues" evidence="14">
    <location>
        <begin position="488"/>
        <end position="502"/>
    </location>
</feature>
<dbReference type="InterPro" id="IPR036855">
    <property type="entry name" value="Znf_CCCH_sf"/>
</dbReference>
<dbReference type="GO" id="GO:0005730">
    <property type="term" value="C:nucleolus"/>
    <property type="evidence" value="ECO:0007669"/>
    <property type="project" value="UniProtKB-SubCell"/>
</dbReference>
<keyword evidence="17" id="KW-1185">Reference proteome</keyword>
<keyword evidence="5 13" id="KW-0479">Metal-binding</keyword>
<feature type="region of interest" description="Disordered" evidence="14">
    <location>
        <begin position="306"/>
        <end position="343"/>
    </location>
</feature>